<dbReference type="SUPFAM" id="SSF158544">
    <property type="entry name" value="GspK insert domain-like"/>
    <property type="match status" value="1"/>
</dbReference>
<sequence length="249" mass="26952">MKMASEQLSGRLQEGWKVGKNRVPIKFTIDTQDMSGEAGKLNINALLLGDKGVARAVLQNLFAGWEVNLSTSSSLIDALIDWVDLDEFASGSNSATEANVRNGPLEKVSELEDVIGWAEMAKEAREGSKGVDALKKFTVFGLGKLSLRSADQDVIEAVVGLAPGGAQNFMLARLGLDQVDQTQDDVVNLDLLGPNSEAWADRVTSEEEDLWRVTSTGQVGEATRKVVALISRKSNPPQVRARWSEEEAP</sequence>
<dbReference type="EMBL" id="LIDN01000263">
    <property type="protein sequence ID" value="KRP32400.1"/>
    <property type="molecule type" value="Genomic_DNA"/>
</dbReference>
<gene>
    <name evidence="2" type="ORF">ABS33_06590</name>
</gene>
<protein>
    <recommendedName>
        <fullName evidence="1">T2SS protein K first SAM-like domain-containing protein</fullName>
    </recommendedName>
</protein>
<dbReference type="Pfam" id="PF21687">
    <property type="entry name" value="T2SSK_1st"/>
    <property type="match status" value="1"/>
</dbReference>
<proteinExistence type="predicted"/>
<evidence type="ECO:0000259" key="1">
    <source>
        <dbReference type="Pfam" id="PF21687"/>
    </source>
</evidence>
<dbReference type="InterPro" id="IPR049031">
    <property type="entry name" value="T2SSK_SAM-like_1st"/>
</dbReference>
<feature type="domain" description="T2SS protein K first SAM-like" evidence="1">
    <location>
        <begin position="39"/>
        <end position="119"/>
    </location>
</feature>
<accession>A0A0R2X8M8</accession>
<organism evidence="2 3">
    <name type="scientific">Verrucomicrobia subdivision 6 bacterium BACL9 MAG-120924-bin69</name>
    <dbReference type="NCBI Taxonomy" id="1655635"/>
    <lineage>
        <taxon>Bacteria</taxon>
        <taxon>Pseudomonadati</taxon>
        <taxon>Verrucomicrobiota</taxon>
        <taxon>Verrucomicrobiia</taxon>
        <taxon>Verrucomicrobiales</taxon>
        <taxon>Verrucomicrobia subdivision 6</taxon>
    </lineage>
</organism>
<dbReference type="InterPro" id="IPR038072">
    <property type="entry name" value="GspK_central_sf"/>
</dbReference>
<reference evidence="2 3" key="1">
    <citation type="submission" date="2015-10" db="EMBL/GenBank/DDBJ databases">
        <title>Metagenome-Assembled Genomes uncover a global brackish microbiome.</title>
        <authorList>
            <person name="Hugerth L.W."/>
            <person name="Larsson J."/>
            <person name="Alneberg J."/>
            <person name="Lindh M.V."/>
            <person name="Legrand C."/>
            <person name="Pinhassi J."/>
            <person name="Andersson A.F."/>
        </authorList>
    </citation>
    <scope>NUCLEOTIDE SEQUENCE [LARGE SCALE GENOMIC DNA]</scope>
    <source>
        <strain evidence="2">BACL9 MAG-120924-bin69</strain>
    </source>
</reference>
<name>A0A0R2X8M8_9BACT</name>
<evidence type="ECO:0000313" key="2">
    <source>
        <dbReference type="EMBL" id="KRP32400.1"/>
    </source>
</evidence>
<dbReference type="Gene3D" id="1.10.40.60">
    <property type="entry name" value="EpsJ-like"/>
    <property type="match status" value="1"/>
</dbReference>
<dbReference type="Proteomes" id="UP000051220">
    <property type="component" value="Unassembled WGS sequence"/>
</dbReference>
<dbReference type="AlphaFoldDB" id="A0A0R2X8M8"/>
<evidence type="ECO:0000313" key="3">
    <source>
        <dbReference type="Proteomes" id="UP000051220"/>
    </source>
</evidence>
<comment type="caution">
    <text evidence="2">The sequence shown here is derived from an EMBL/GenBank/DDBJ whole genome shotgun (WGS) entry which is preliminary data.</text>
</comment>